<dbReference type="Proteomes" id="UP000765509">
    <property type="component" value="Unassembled WGS sequence"/>
</dbReference>
<evidence type="ECO:0000313" key="3">
    <source>
        <dbReference type="EMBL" id="MBW0488235.1"/>
    </source>
</evidence>
<evidence type="ECO:0000313" key="4">
    <source>
        <dbReference type="Proteomes" id="UP000765509"/>
    </source>
</evidence>
<gene>
    <name evidence="3" type="ORF">O181_027950</name>
</gene>
<dbReference type="EMBL" id="AVOT02009507">
    <property type="protein sequence ID" value="MBW0488235.1"/>
    <property type="molecule type" value="Genomic_DNA"/>
</dbReference>
<sequence>MSRSVHIRLIHFFCCVVYGLSSFCPISQIFFALFEISHGPRRSSPFETKRKAPNQHPIASTPKLPQKISQFAVLSSQKMTGLAEYFSTAWDFN</sequence>
<feature type="transmembrane region" description="Helical" evidence="2">
    <location>
        <begin position="12"/>
        <end position="34"/>
    </location>
</feature>
<keyword evidence="2" id="KW-1133">Transmembrane helix</keyword>
<keyword evidence="2" id="KW-0812">Transmembrane</keyword>
<proteinExistence type="predicted"/>
<organism evidence="3 4">
    <name type="scientific">Austropuccinia psidii MF-1</name>
    <dbReference type="NCBI Taxonomy" id="1389203"/>
    <lineage>
        <taxon>Eukaryota</taxon>
        <taxon>Fungi</taxon>
        <taxon>Dikarya</taxon>
        <taxon>Basidiomycota</taxon>
        <taxon>Pucciniomycotina</taxon>
        <taxon>Pucciniomycetes</taxon>
        <taxon>Pucciniales</taxon>
        <taxon>Sphaerophragmiaceae</taxon>
        <taxon>Austropuccinia</taxon>
    </lineage>
</organism>
<keyword evidence="2" id="KW-0472">Membrane</keyword>
<reference evidence="3" key="1">
    <citation type="submission" date="2021-03" db="EMBL/GenBank/DDBJ databases">
        <title>Draft genome sequence of rust myrtle Austropuccinia psidii MF-1, a brazilian biotype.</title>
        <authorList>
            <person name="Quecine M.C."/>
            <person name="Pachon D.M.R."/>
            <person name="Bonatelli M.L."/>
            <person name="Correr F.H."/>
            <person name="Franceschini L.M."/>
            <person name="Leite T.F."/>
            <person name="Margarido G.R.A."/>
            <person name="Almeida C.A."/>
            <person name="Ferrarezi J.A."/>
            <person name="Labate C.A."/>
        </authorList>
    </citation>
    <scope>NUCLEOTIDE SEQUENCE</scope>
    <source>
        <strain evidence="3">MF-1</strain>
    </source>
</reference>
<dbReference type="AlphaFoldDB" id="A0A9Q3CRW2"/>
<comment type="caution">
    <text evidence="3">The sequence shown here is derived from an EMBL/GenBank/DDBJ whole genome shotgun (WGS) entry which is preliminary data.</text>
</comment>
<evidence type="ECO:0000256" key="1">
    <source>
        <dbReference type="SAM" id="MobiDB-lite"/>
    </source>
</evidence>
<accession>A0A9Q3CRW2</accession>
<keyword evidence="4" id="KW-1185">Reference proteome</keyword>
<feature type="region of interest" description="Disordered" evidence="1">
    <location>
        <begin position="42"/>
        <end position="62"/>
    </location>
</feature>
<evidence type="ECO:0000256" key="2">
    <source>
        <dbReference type="SAM" id="Phobius"/>
    </source>
</evidence>
<protein>
    <submittedName>
        <fullName evidence="3">Uncharacterized protein</fullName>
    </submittedName>
</protein>
<name>A0A9Q3CRW2_9BASI</name>